<accession>A0A1M6T517</accession>
<evidence type="ECO:0000256" key="8">
    <source>
        <dbReference type="ARBA" id="ARBA00022840"/>
    </source>
</evidence>
<reference evidence="16" key="1">
    <citation type="submission" date="2016-11" db="EMBL/GenBank/DDBJ databases">
        <authorList>
            <person name="Varghese N."/>
            <person name="Submissions S."/>
        </authorList>
    </citation>
    <scope>NUCLEOTIDE SEQUENCE [LARGE SCALE GENOMIC DNA]</scope>
    <source>
        <strain evidence="16">USBA-503</strain>
    </source>
</reference>
<dbReference type="PROSITE" id="PS00617">
    <property type="entry name" value="RECF_1"/>
    <property type="match status" value="1"/>
</dbReference>
<dbReference type="Pfam" id="PF02463">
    <property type="entry name" value="SMC_N"/>
    <property type="match status" value="1"/>
</dbReference>
<dbReference type="GO" id="GO:0003697">
    <property type="term" value="F:single-stranded DNA binding"/>
    <property type="evidence" value="ECO:0007669"/>
    <property type="project" value="UniProtKB-UniRule"/>
</dbReference>
<evidence type="ECO:0000256" key="13">
    <source>
        <dbReference type="RuleBase" id="RU000578"/>
    </source>
</evidence>
<protein>
    <recommendedName>
        <fullName evidence="3 12">DNA replication and repair protein RecF</fullName>
    </recommendedName>
</protein>
<dbReference type="Gene3D" id="1.20.1050.90">
    <property type="entry name" value="RecF/RecN/SMC, N-terminal domain"/>
    <property type="match status" value="1"/>
</dbReference>
<dbReference type="Gene3D" id="3.40.50.300">
    <property type="entry name" value="P-loop containing nucleotide triphosphate hydrolases"/>
    <property type="match status" value="1"/>
</dbReference>
<evidence type="ECO:0000256" key="9">
    <source>
        <dbReference type="ARBA" id="ARBA00023125"/>
    </source>
</evidence>
<keyword evidence="4 12" id="KW-0963">Cytoplasm</keyword>
<dbReference type="AlphaFoldDB" id="A0A1M6T517"/>
<dbReference type="CDD" id="cd03242">
    <property type="entry name" value="ABC_RecF"/>
    <property type="match status" value="1"/>
</dbReference>
<dbReference type="InterPro" id="IPR018078">
    <property type="entry name" value="DNA-binding_RecF_CS"/>
</dbReference>
<evidence type="ECO:0000313" key="15">
    <source>
        <dbReference type="EMBL" id="SHK52083.1"/>
    </source>
</evidence>
<keyword evidence="8 12" id="KW-0067">ATP-binding</keyword>
<evidence type="ECO:0000256" key="7">
    <source>
        <dbReference type="ARBA" id="ARBA00022763"/>
    </source>
</evidence>
<name>A0A1M6T517_9BACL</name>
<dbReference type="STRING" id="1830138.SAMN05443507_11574"/>
<dbReference type="Proteomes" id="UP000184016">
    <property type="component" value="Unassembled WGS sequence"/>
</dbReference>
<keyword evidence="5 12" id="KW-0235">DNA replication</keyword>
<dbReference type="GO" id="GO:0005737">
    <property type="term" value="C:cytoplasm"/>
    <property type="evidence" value="ECO:0007669"/>
    <property type="project" value="UniProtKB-SubCell"/>
</dbReference>
<dbReference type="EMBL" id="FRAF01000015">
    <property type="protein sequence ID" value="SHK52083.1"/>
    <property type="molecule type" value="Genomic_DNA"/>
</dbReference>
<evidence type="ECO:0000313" key="16">
    <source>
        <dbReference type="Proteomes" id="UP000184016"/>
    </source>
</evidence>
<dbReference type="InterPro" id="IPR042174">
    <property type="entry name" value="RecF_2"/>
</dbReference>
<feature type="domain" description="RecF/RecN/SMC N-terminal" evidence="14">
    <location>
        <begin position="3"/>
        <end position="350"/>
    </location>
</feature>
<dbReference type="InterPro" id="IPR003395">
    <property type="entry name" value="RecF/RecN/SMC_N"/>
</dbReference>
<keyword evidence="9 12" id="KW-0238">DNA-binding</keyword>
<organism evidence="15 16">
    <name type="scientific">Alicyclobacillus tolerans</name>
    <dbReference type="NCBI Taxonomy" id="90970"/>
    <lineage>
        <taxon>Bacteria</taxon>
        <taxon>Bacillati</taxon>
        <taxon>Bacillota</taxon>
        <taxon>Bacilli</taxon>
        <taxon>Bacillales</taxon>
        <taxon>Alicyclobacillaceae</taxon>
        <taxon>Alicyclobacillus</taxon>
    </lineage>
</organism>
<evidence type="ECO:0000256" key="11">
    <source>
        <dbReference type="ARBA" id="ARBA00023236"/>
    </source>
</evidence>
<dbReference type="PANTHER" id="PTHR32182">
    <property type="entry name" value="DNA REPLICATION AND REPAIR PROTEIN RECF"/>
    <property type="match status" value="1"/>
</dbReference>
<evidence type="ECO:0000256" key="10">
    <source>
        <dbReference type="ARBA" id="ARBA00023204"/>
    </source>
</evidence>
<keyword evidence="6 12" id="KW-0547">Nucleotide-binding</keyword>
<dbReference type="InterPro" id="IPR001238">
    <property type="entry name" value="DNA-binding_RecF"/>
</dbReference>
<evidence type="ECO:0000256" key="2">
    <source>
        <dbReference type="ARBA" id="ARBA00008016"/>
    </source>
</evidence>
<dbReference type="PROSITE" id="PS00618">
    <property type="entry name" value="RECF_2"/>
    <property type="match status" value="1"/>
</dbReference>
<keyword evidence="10 12" id="KW-0234">DNA repair</keyword>
<comment type="function">
    <text evidence="12 13">The RecF protein is involved in DNA metabolism; it is required for DNA replication and normal SOS inducibility. RecF binds preferentially to single-stranded, linear DNA. It also seems to bind ATP.</text>
</comment>
<evidence type="ECO:0000256" key="3">
    <source>
        <dbReference type="ARBA" id="ARBA00020170"/>
    </source>
</evidence>
<dbReference type="InterPro" id="IPR027417">
    <property type="entry name" value="P-loop_NTPase"/>
</dbReference>
<dbReference type="OrthoDB" id="9803889at2"/>
<dbReference type="GO" id="GO:0006302">
    <property type="term" value="P:double-strand break repair"/>
    <property type="evidence" value="ECO:0007669"/>
    <property type="project" value="TreeGrafter"/>
</dbReference>
<dbReference type="GO" id="GO:0005524">
    <property type="term" value="F:ATP binding"/>
    <property type="evidence" value="ECO:0007669"/>
    <property type="project" value="UniProtKB-UniRule"/>
</dbReference>
<sequence length="373" mass="43678">MIVKWVDLENYRNYRHVFFELSPTLNVFVGENGQGKTNALESIFYLGIGKSHRTVRDYELIQFGETRSTLKTLVEHEIRNYQLEIQIEENVGKKAWINHAPYKKMSDYIGHLQVVLFSPEDLQLLKGSPALRRRFLDIEIGQSQPTYLYHLALYNKTLQQRNRFLKSHNIDESLLDVLDEQLSIHGSYILLKRIDFFKDLNHIASSLYEKIAYQKEKLNIKYDSSLRIDDAYLYSFTIHEFQEALYTGLQKQRKQDIHQCITTIGPHRDDLLFYLNEKDAKKYGSQGQQRTIALSLRLAEIELLYKLSREYPVLLLDDVLSELDDDRQKNLLLSMTEKVQTILTTTSWSSLADYFRMAPKLYKVDSGILTSEG</sequence>
<dbReference type="NCBIfam" id="TIGR00611">
    <property type="entry name" value="recf"/>
    <property type="match status" value="1"/>
</dbReference>
<dbReference type="RefSeq" id="WP_072874407.1">
    <property type="nucleotide sequence ID" value="NZ_FRAF01000015.1"/>
</dbReference>
<evidence type="ECO:0000256" key="6">
    <source>
        <dbReference type="ARBA" id="ARBA00022741"/>
    </source>
</evidence>
<evidence type="ECO:0000256" key="12">
    <source>
        <dbReference type="HAMAP-Rule" id="MF_00365"/>
    </source>
</evidence>
<dbReference type="HAMAP" id="MF_00365">
    <property type="entry name" value="RecF"/>
    <property type="match status" value="1"/>
</dbReference>
<dbReference type="SUPFAM" id="SSF52540">
    <property type="entry name" value="P-loop containing nucleoside triphosphate hydrolases"/>
    <property type="match status" value="1"/>
</dbReference>
<keyword evidence="11 12" id="KW-0742">SOS response</keyword>
<gene>
    <name evidence="12" type="primary">recF</name>
    <name evidence="15" type="ORF">SAMN05443507_11574</name>
</gene>
<proteinExistence type="inferred from homology"/>
<dbReference type="GO" id="GO:0006260">
    <property type="term" value="P:DNA replication"/>
    <property type="evidence" value="ECO:0007669"/>
    <property type="project" value="UniProtKB-UniRule"/>
</dbReference>
<comment type="subcellular location">
    <subcellularLocation>
        <location evidence="1 12 13">Cytoplasm</location>
    </subcellularLocation>
</comment>
<keyword evidence="7 12" id="KW-0227">DNA damage</keyword>
<keyword evidence="16" id="KW-1185">Reference proteome</keyword>
<evidence type="ECO:0000256" key="4">
    <source>
        <dbReference type="ARBA" id="ARBA00022490"/>
    </source>
</evidence>
<dbReference type="PANTHER" id="PTHR32182:SF0">
    <property type="entry name" value="DNA REPLICATION AND REPAIR PROTEIN RECF"/>
    <property type="match status" value="1"/>
</dbReference>
<evidence type="ECO:0000256" key="1">
    <source>
        <dbReference type="ARBA" id="ARBA00004496"/>
    </source>
</evidence>
<comment type="similarity">
    <text evidence="2 12 13">Belongs to the RecF family.</text>
</comment>
<feature type="binding site" evidence="12">
    <location>
        <begin position="30"/>
        <end position="37"/>
    </location>
    <ligand>
        <name>ATP</name>
        <dbReference type="ChEBI" id="CHEBI:30616"/>
    </ligand>
</feature>
<evidence type="ECO:0000259" key="14">
    <source>
        <dbReference type="Pfam" id="PF02463"/>
    </source>
</evidence>
<dbReference type="GO" id="GO:0000731">
    <property type="term" value="P:DNA synthesis involved in DNA repair"/>
    <property type="evidence" value="ECO:0007669"/>
    <property type="project" value="TreeGrafter"/>
</dbReference>
<evidence type="ECO:0000256" key="5">
    <source>
        <dbReference type="ARBA" id="ARBA00022705"/>
    </source>
</evidence>
<dbReference type="GO" id="GO:0009432">
    <property type="term" value="P:SOS response"/>
    <property type="evidence" value="ECO:0007669"/>
    <property type="project" value="UniProtKB-UniRule"/>
</dbReference>